<accession>A0A1D8QLG5</accession>
<evidence type="ECO:0000256" key="1">
    <source>
        <dbReference type="SAM" id="MobiDB-lite"/>
    </source>
</evidence>
<dbReference type="RefSeq" id="YP_009506233.1">
    <property type="nucleotide sequence ID" value="NC_038375.1"/>
</dbReference>
<reference evidence="2 3" key="1">
    <citation type="submission" date="2016-02" db="EMBL/GenBank/DDBJ databases">
        <title>Genome sequence of a new Betabaculovirus TnGV isolated from the cabagge looper Trichoplusia ni (Lepidoptera: Noctuidae).</title>
        <authorList>
            <person name="Del Rincon-Castro M.C."/>
            <person name="Bivian-Hernandez Mdl.A."/>
            <person name="Lopez-Tlacomulco J.J."/>
            <person name="Ibarra J.E."/>
        </authorList>
    </citation>
    <scope>NUCLEOTIDE SEQUENCE [LARGE SCALE GENOMIC DNA]</scope>
    <source>
        <strain evidence="2">LBIV-12</strain>
    </source>
</reference>
<feature type="region of interest" description="Disordered" evidence="1">
    <location>
        <begin position="1"/>
        <end position="27"/>
    </location>
</feature>
<dbReference type="Proteomes" id="UP000232707">
    <property type="component" value="Segment"/>
</dbReference>
<dbReference type="KEGG" id="vg:37617038"/>
<dbReference type="GeneID" id="37617038"/>
<protein>
    <submittedName>
        <fullName evidence="2">Uncharacterized protein</fullName>
    </submittedName>
</protein>
<dbReference type="EMBL" id="KU752557">
    <property type="protein sequence ID" value="AOW41501.1"/>
    <property type="molecule type" value="Genomic_DNA"/>
</dbReference>
<keyword evidence="3" id="KW-1185">Reference proteome</keyword>
<name>A0A1D8QLG5_GVTN</name>
<proteinExistence type="predicted"/>
<feature type="compositionally biased region" description="Polar residues" evidence="1">
    <location>
        <begin position="1"/>
        <end position="16"/>
    </location>
</feature>
<evidence type="ECO:0000313" key="3">
    <source>
        <dbReference type="Proteomes" id="UP000232707"/>
    </source>
</evidence>
<sequence>MSRRNSFSNTISTTMKNVKRRLSRQSSTEVLEQKRKRIDTEDLLKPSGGDIASYNFPPDENAYANIDVDATDAVLAEETQPVVKINTGNVYDDPEYQAKVTRLTNTALKHLLEISGHPIDAEYVNMLHPPHLPQTSDLFITQHILNKYLQQVLKLNVTLFQLLQESPGINAPLYKAFVLILINQMPNLDHNFLLKFNEAMYTFFLRWVDQVPAMIELVLNTNGHDVIKEIMTVVNQSVYRSLFLFLRANNIAAIETVKLFTDIPYNQLNDKDFPNDEFRNQINNEQRIINNMFTDKFNNAVFQHTYNRYYLLPRPTPDLNVPFIPKITTITLHTEIIRLMRLQRTPADLFDNPLYQRPISNAVYIEKVNESSA</sequence>
<organism evidence="2 3">
    <name type="scientific">Trichoplusia ni granulovirus LBIV-12</name>
    <dbReference type="NCBI Taxonomy" id="1916701"/>
    <lineage>
        <taxon>Viruses</taxon>
        <taxon>Viruses incertae sedis</taxon>
        <taxon>Naldaviricetes</taxon>
        <taxon>Lefavirales</taxon>
        <taxon>Baculoviridae</taxon>
        <taxon>Betabaculovirus</taxon>
        <taxon>Betabaculovirus trini</taxon>
    </lineage>
</organism>
<evidence type="ECO:0000313" key="2">
    <source>
        <dbReference type="EMBL" id="AOW41501.1"/>
    </source>
</evidence>